<proteinExistence type="predicted"/>
<protein>
    <submittedName>
        <fullName evidence="2">Uncharacterized protein</fullName>
    </submittedName>
</protein>
<gene>
    <name evidence="2" type="ORF">JG688_00017773</name>
</gene>
<comment type="caution">
    <text evidence="2">The sequence shown here is derived from an EMBL/GenBank/DDBJ whole genome shotgun (WGS) entry which is preliminary data.</text>
</comment>
<evidence type="ECO:0000313" key="2">
    <source>
        <dbReference type="EMBL" id="KAG6943112.1"/>
    </source>
</evidence>
<feature type="region of interest" description="Disordered" evidence="1">
    <location>
        <begin position="26"/>
        <end position="83"/>
    </location>
</feature>
<keyword evidence="3" id="KW-1185">Reference proteome</keyword>
<accession>A0A8J5ID80</accession>
<dbReference type="Proteomes" id="UP000709295">
    <property type="component" value="Unassembled WGS sequence"/>
</dbReference>
<dbReference type="EMBL" id="JAENGY010002844">
    <property type="protein sequence ID" value="KAG6943112.1"/>
    <property type="molecule type" value="Genomic_DNA"/>
</dbReference>
<organism evidence="2 3">
    <name type="scientific">Phytophthora aleatoria</name>
    <dbReference type="NCBI Taxonomy" id="2496075"/>
    <lineage>
        <taxon>Eukaryota</taxon>
        <taxon>Sar</taxon>
        <taxon>Stramenopiles</taxon>
        <taxon>Oomycota</taxon>
        <taxon>Peronosporomycetes</taxon>
        <taxon>Peronosporales</taxon>
        <taxon>Peronosporaceae</taxon>
        <taxon>Phytophthora</taxon>
    </lineage>
</organism>
<sequence length="190" mass="20457">MTPASRDPATNSFLSADLNLRCRVPPSSSSLQGVPVSDAPRSSLGVVVDQSSTDDSCRPSLNIPLAQPSEQESVYDSSTPTSQATQRSFLRSVSLYFPLGQMTPSAPLERWIEYDSVGGPSNPTSHHQDGHSAEETILVEDDRTVAEGVTAAELTLKDFECAEVIKERDGKTVKVPVVVKIRLSSLTSPR</sequence>
<name>A0A8J5ID80_9STRA</name>
<feature type="compositionally biased region" description="Polar residues" evidence="1">
    <location>
        <begin position="68"/>
        <end position="83"/>
    </location>
</feature>
<evidence type="ECO:0000313" key="3">
    <source>
        <dbReference type="Proteomes" id="UP000709295"/>
    </source>
</evidence>
<dbReference type="AlphaFoldDB" id="A0A8J5ID80"/>
<evidence type="ECO:0000256" key="1">
    <source>
        <dbReference type="SAM" id="MobiDB-lite"/>
    </source>
</evidence>
<reference evidence="2" key="1">
    <citation type="submission" date="2021-01" db="EMBL/GenBank/DDBJ databases">
        <title>Phytophthora aleatoria, a newly-described species from Pinus radiata is distinct from Phytophthora cactorum isolates based on comparative genomics.</title>
        <authorList>
            <person name="Mcdougal R."/>
            <person name="Panda P."/>
            <person name="Williams N."/>
            <person name="Studholme D.J."/>
        </authorList>
    </citation>
    <scope>NUCLEOTIDE SEQUENCE</scope>
    <source>
        <strain evidence="2">NZFS 4037</strain>
    </source>
</reference>